<comment type="caution">
    <text evidence="1">The sequence shown here is derived from an EMBL/GenBank/DDBJ whole genome shotgun (WGS) entry which is preliminary data.</text>
</comment>
<keyword evidence="2" id="KW-1185">Reference proteome</keyword>
<evidence type="ECO:0000313" key="1">
    <source>
        <dbReference type="EMBL" id="GBP81388.1"/>
    </source>
</evidence>
<accession>A0A4C1YZ79</accession>
<sequence length="185" mass="20504">MKPHTLEKDFRPVCSTTAAPGANSILSVSISQFSAGSVYRLASGVSDDVTVPMSPASQNNLKKRDRGALSLRPPLQPCAWGCSQRVAAETVARLAFRYELKLFNVPYHDSAAAGAPRANTARPCALLKYAEFSHYPHVSPRVSGSSFVYFGEFTARRRRRFDAPDSIWEIGFRRRLLHKFGLENT</sequence>
<reference evidence="1 2" key="1">
    <citation type="journal article" date="2019" name="Commun. Biol.">
        <title>The bagworm genome reveals a unique fibroin gene that provides high tensile strength.</title>
        <authorList>
            <person name="Kono N."/>
            <person name="Nakamura H."/>
            <person name="Ohtoshi R."/>
            <person name="Tomita M."/>
            <person name="Numata K."/>
            <person name="Arakawa K."/>
        </authorList>
    </citation>
    <scope>NUCLEOTIDE SEQUENCE [LARGE SCALE GENOMIC DNA]</scope>
</reference>
<dbReference type="EMBL" id="BGZK01001508">
    <property type="protein sequence ID" value="GBP81388.1"/>
    <property type="molecule type" value="Genomic_DNA"/>
</dbReference>
<dbReference type="Proteomes" id="UP000299102">
    <property type="component" value="Unassembled WGS sequence"/>
</dbReference>
<dbReference type="AlphaFoldDB" id="A0A4C1YZ79"/>
<organism evidence="1 2">
    <name type="scientific">Eumeta variegata</name>
    <name type="common">Bagworm moth</name>
    <name type="synonym">Eumeta japonica</name>
    <dbReference type="NCBI Taxonomy" id="151549"/>
    <lineage>
        <taxon>Eukaryota</taxon>
        <taxon>Metazoa</taxon>
        <taxon>Ecdysozoa</taxon>
        <taxon>Arthropoda</taxon>
        <taxon>Hexapoda</taxon>
        <taxon>Insecta</taxon>
        <taxon>Pterygota</taxon>
        <taxon>Neoptera</taxon>
        <taxon>Endopterygota</taxon>
        <taxon>Lepidoptera</taxon>
        <taxon>Glossata</taxon>
        <taxon>Ditrysia</taxon>
        <taxon>Tineoidea</taxon>
        <taxon>Psychidae</taxon>
        <taxon>Oiketicinae</taxon>
        <taxon>Eumeta</taxon>
    </lineage>
</organism>
<proteinExistence type="predicted"/>
<evidence type="ECO:0000313" key="2">
    <source>
        <dbReference type="Proteomes" id="UP000299102"/>
    </source>
</evidence>
<gene>
    <name evidence="1" type="ORF">EVAR_61786_1</name>
</gene>
<protein>
    <submittedName>
        <fullName evidence="1">Uncharacterized protein</fullName>
    </submittedName>
</protein>
<name>A0A4C1YZ79_EUMVA</name>